<gene>
    <name evidence="6" type="ORF">EVG20_g1015</name>
</gene>
<feature type="transmembrane region" description="Helical" evidence="3">
    <location>
        <begin position="519"/>
        <end position="536"/>
    </location>
</feature>
<evidence type="ECO:0000259" key="5">
    <source>
        <dbReference type="Pfam" id="PF20152"/>
    </source>
</evidence>
<keyword evidence="3" id="KW-0812">Transmembrane</keyword>
<feature type="compositionally biased region" description="Low complexity" evidence="2">
    <location>
        <begin position="178"/>
        <end position="203"/>
    </location>
</feature>
<dbReference type="InterPro" id="IPR045339">
    <property type="entry name" value="DUF6534"/>
</dbReference>
<feature type="transmembrane region" description="Helical" evidence="3">
    <location>
        <begin position="668"/>
        <end position="688"/>
    </location>
</feature>
<accession>A0A4Y9ZEX6</accession>
<evidence type="ECO:0000313" key="7">
    <source>
        <dbReference type="Proteomes" id="UP000298327"/>
    </source>
</evidence>
<dbReference type="InterPro" id="IPR006785">
    <property type="entry name" value="Pex14_N"/>
</dbReference>
<feature type="compositionally biased region" description="Basic and acidic residues" evidence="2">
    <location>
        <begin position="248"/>
        <end position="262"/>
    </location>
</feature>
<evidence type="ECO:0000256" key="2">
    <source>
        <dbReference type="SAM" id="MobiDB-lite"/>
    </source>
</evidence>
<sequence>MADQSTAAPTEPEGPSVNDEGLDTTPVDHDAIEADTIEADLKVLFRDAIDCRLETLGITGDMPRKLAWYESQYTAWQDMNKMLWEDNRAVLTALRRQNDEITATQQSLQTLADENASLKRRIRDLNVELQRPPPPPPPVIGSPEYRELQLAHERLRDAHRTALKDIRQLDFALSRQPPASLASSSSASTQTLVGSSESAEGSSTDSYTYDAVPVAAAVSESPQPGMDASRLPPELGRNPVEDVAQAIERAKETIFARYRPFDFTDPSHPNPTQEREQDMDQEYEDYESRSSTSTMESSETEDDGYSAAVGAEGEEEESEEELEDGELLDADESDEQSLTGEPEPAPEDNEGASSPSESLDQALYEQQISGFFIKAEGDDNSGHRICKMCRNRFHAGEVSTAPELLVRPGFRDLERHCQVEHALVAEIDLATTVVKALEPDPISTGPIVLGTVLQALCQGVIFAQALKYWQGPLDDTRRMKIYVVILVFLSVFQTALSVYKEWLVLVLHKHWSTSHLSWSELFFNGLICCVCELFLIRRCWKATQKNMWVGLVLAAIAISTFIANLFLAIAIAVGSRHQAANNDPLKTNRYFPTVFAFNFWIAGSLVLDTTVTSILMVYLWRSKTGLGYLDKALKHIIGITWESAAFPCICMLISISLYHSKPSKDRNLVLLFILLTGKFYILGLLRTLNSRGKLRVRMKSDIGRRSFSEWQWDQEHGMGGAAALPEAIVSPTGATTSYGHRGTEATLVVDDEGKSSLTYGEKGEKVADASAPSGSGDLLPLFTFTVMEDSDKPNSPSTSAPTEVSLPSESPPTPTPVQAPAVSERTELLTRARSFLQSPQVRDEDLASKRRFLADKGLSEVEVNQLLHELPPQLPSIPPRTYPQPPPSNLPNLLAGIFRVFTWITGGSLVALAIYYRFILPRLFRTASARHSIKSHHSNLLSKLTTSLQGLKETQADTFSVMPAPSPMREAAEYAKCQTLDDISSASKESHDVPEVSVLRCALADCAAQDQQPTTEELFNILYAKISWIESDTQYQDDLWTTLTTHPAFSKIEDEESGLVRWSFVPPPEPATPPLISSLRSLKDSFPTALDDSSTRFQHTLQTLIDFTGYLTTQTYQLSSSAFRTSGFGSTALSPEEENVRREIRALKGLVLNRRTFMSPRSTTPTATVTP</sequence>
<organism evidence="6 7">
    <name type="scientific">Dentipellis fragilis</name>
    <dbReference type="NCBI Taxonomy" id="205917"/>
    <lineage>
        <taxon>Eukaryota</taxon>
        <taxon>Fungi</taxon>
        <taxon>Dikarya</taxon>
        <taxon>Basidiomycota</taxon>
        <taxon>Agaricomycotina</taxon>
        <taxon>Agaricomycetes</taxon>
        <taxon>Russulales</taxon>
        <taxon>Hericiaceae</taxon>
        <taxon>Dentipellis</taxon>
    </lineage>
</organism>
<name>A0A4Y9ZEX6_9AGAM</name>
<dbReference type="Pfam" id="PF20152">
    <property type="entry name" value="DUF6534"/>
    <property type="match status" value="1"/>
</dbReference>
<keyword evidence="7" id="KW-1185">Reference proteome</keyword>
<dbReference type="Proteomes" id="UP000298327">
    <property type="component" value="Unassembled WGS sequence"/>
</dbReference>
<feature type="region of interest" description="Disordered" evidence="2">
    <location>
        <begin position="178"/>
        <end position="206"/>
    </location>
</feature>
<feature type="coiled-coil region" evidence="1">
    <location>
        <begin position="94"/>
        <end position="128"/>
    </location>
</feature>
<dbReference type="PANTHER" id="PTHR40465:SF1">
    <property type="entry name" value="DUF6534 DOMAIN-CONTAINING PROTEIN"/>
    <property type="match status" value="1"/>
</dbReference>
<dbReference type="AlphaFoldDB" id="A0A4Y9ZEX6"/>
<dbReference type="PANTHER" id="PTHR40465">
    <property type="entry name" value="CHROMOSOME 1, WHOLE GENOME SHOTGUN SEQUENCE"/>
    <property type="match status" value="1"/>
</dbReference>
<keyword evidence="1" id="KW-0175">Coiled coil</keyword>
<protein>
    <submittedName>
        <fullName evidence="6">Uncharacterized protein</fullName>
    </submittedName>
</protein>
<dbReference type="InterPro" id="IPR036388">
    <property type="entry name" value="WH-like_DNA-bd_sf"/>
</dbReference>
<dbReference type="STRING" id="205917.A0A4Y9ZEX6"/>
<feature type="region of interest" description="Disordered" evidence="2">
    <location>
        <begin position="787"/>
        <end position="820"/>
    </location>
</feature>
<keyword evidence="3" id="KW-0472">Membrane</keyword>
<proteinExistence type="predicted"/>
<dbReference type="Pfam" id="PF04695">
    <property type="entry name" value="Pex14_N"/>
    <property type="match status" value="1"/>
</dbReference>
<comment type="caution">
    <text evidence="6">The sequence shown here is derived from an EMBL/GenBank/DDBJ whole genome shotgun (WGS) entry which is preliminary data.</text>
</comment>
<feature type="transmembrane region" description="Helical" evidence="3">
    <location>
        <begin position="548"/>
        <end position="574"/>
    </location>
</feature>
<feature type="region of interest" description="Disordered" evidence="2">
    <location>
        <begin position="1"/>
        <end position="26"/>
    </location>
</feature>
<feature type="transmembrane region" description="Helical" evidence="3">
    <location>
        <begin position="447"/>
        <end position="469"/>
    </location>
</feature>
<feature type="domain" description="Peroxisome membrane anchor protein Pex14p N-terminal" evidence="4">
    <location>
        <begin position="824"/>
        <end position="869"/>
    </location>
</feature>
<feature type="transmembrane region" description="Helical" evidence="3">
    <location>
        <begin position="632"/>
        <end position="656"/>
    </location>
</feature>
<reference evidence="6 7" key="1">
    <citation type="submission" date="2019-02" db="EMBL/GenBank/DDBJ databases">
        <title>Genome sequencing of the rare red list fungi Dentipellis fragilis.</title>
        <authorList>
            <person name="Buettner E."/>
            <person name="Kellner H."/>
        </authorList>
    </citation>
    <scope>NUCLEOTIDE SEQUENCE [LARGE SCALE GENOMIC DNA]</scope>
    <source>
        <strain evidence="6 7">DSM 105465</strain>
    </source>
</reference>
<evidence type="ECO:0000259" key="4">
    <source>
        <dbReference type="Pfam" id="PF04695"/>
    </source>
</evidence>
<dbReference type="Gene3D" id="1.10.10.10">
    <property type="entry name" value="Winged helix-like DNA-binding domain superfamily/Winged helix DNA-binding domain"/>
    <property type="match status" value="1"/>
</dbReference>
<feature type="region of interest" description="Disordered" evidence="2">
    <location>
        <begin position="218"/>
        <end position="358"/>
    </location>
</feature>
<evidence type="ECO:0000256" key="1">
    <source>
        <dbReference type="SAM" id="Coils"/>
    </source>
</evidence>
<feature type="domain" description="DUF6534" evidence="5">
    <location>
        <begin position="604"/>
        <end position="692"/>
    </location>
</feature>
<evidence type="ECO:0000313" key="6">
    <source>
        <dbReference type="EMBL" id="TFY71979.1"/>
    </source>
</evidence>
<dbReference type="OrthoDB" id="3251949at2759"/>
<keyword evidence="3" id="KW-1133">Transmembrane helix</keyword>
<evidence type="ECO:0000256" key="3">
    <source>
        <dbReference type="SAM" id="Phobius"/>
    </source>
</evidence>
<feature type="transmembrane region" description="Helical" evidence="3">
    <location>
        <begin position="594"/>
        <end position="620"/>
    </location>
</feature>
<feature type="compositionally biased region" description="Acidic residues" evidence="2">
    <location>
        <begin position="312"/>
        <end position="335"/>
    </location>
</feature>
<feature type="transmembrane region" description="Helical" evidence="3">
    <location>
        <begin position="481"/>
        <end position="499"/>
    </location>
</feature>
<dbReference type="EMBL" id="SEOQ01000029">
    <property type="protein sequence ID" value="TFY71979.1"/>
    <property type="molecule type" value="Genomic_DNA"/>
</dbReference>
<feature type="transmembrane region" description="Helical" evidence="3">
    <location>
        <begin position="893"/>
        <end position="916"/>
    </location>
</feature>